<dbReference type="EMBL" id="SNQI01000003">
    <property type="protein sequence ID" value="TEW73944.1"/>
    <property type="molecule type" value="Genomic_DNA"/>
</dbReference>
<protein>
    <recommendedName>
        <fullName evidence="4">Autotransporter outer membrane beta-barrel domain-containing protein</fullName>
    </recommendedName>
</protein>
<evidence type="ECO:0008006" key="4">
    <source>
        <dbReference type="Google" id="ProtNLM"/>
    </source>
</evidence>
<comment type="caution">
    <text evidence="2">The sequence shown here is derived from an EMBL/GenBank/DDBJ whole genome shotgun (WGS) entry which is preliminary data.</text>
</comment>
<evidence type="ECO:0000313" key="3">
    <source>
        <dbReference type="Proteomes" id="UP000298517"/>
    </source>
</evidence>
<keyword evidence="1" id="KW-0732">Signal</keyword>
<gene>
    <name evidence="2" type="ORF">E2488_10740</name>
</gene>
<reference evidence="2 3" key="1">
    <citation type="journal article" date="2011" name="J. Microbiol.">
        <title>Gramella jeungdoensis sp. nov., isolated from a solar saltern in Korea.</title>
        <authorList>
            <person name="Joung Y."/>
            <person name="Kim H."/>
            <person name="Jang T."/>
            <person name="Ahn T.S."/>
            <person name="Joh K."/>
        </authorList>
    </citation>
    <scope>NUCLEOTIDE SEQUENCE [LARGE SCALE GENOMIC DNA]</scope>
    <source>
        <strain evidence="2 3">KCTC 23123</strain>
    </source>
</reference>
<feature type="chain" id="PRO_5021417523" description="Autotransporter outer membrane beta-barrel domain-containing protein" evidence="1">
    <location>
        <begin position="20"/>
        <end position="288"/>
    </location>
</feature>
<feature type="signal peptide" evidence="1">
    <location>
        <begin position="1"/>
        <end position="19"/>
    </location>
</feature>
<organism evidence="2 3">
    <name type="scientific">Gramella jeungdoensis</name>
    <dbReference type="NCBI Taxonomy" id="708091"/>
    <lineage>
        <taxon>Bacteria</taxon>
        <taxon>Pseudomonadati</taxon>
        <taxon>Bacteroidota</taxon>
        <taxon>Flavobacteriia</taxon>
        <taxon>Flavobacteriales</taxon>
        <taxon>Flavobacteriaceae</taxon>
        <taxon>Christiangramia</taxon>
    </lineage>
</organism>
<evidence type="ECO:0000313" key="2">
    <source>
        <dbReference type="EMBL" id="TEW73944.1"/>
    </source>
</evidence>
<dbReference type="RefSeq" id="WP_134248343.1">
    <property type="nucleotide sequence ID" value="NZ_SNQI01000003.1"/>
</dbReference>
<dbReference type="Proteomes" id="UP000298517">
    <property type="component" value="Unassembled WGS sequence"/>
</dbReference>
<proteinExistence type="predicted"/>
<sequence length="288" mass="32752">MKIILLHICLFFFTVSVFSQESQTKKIAIDEYIDELLLEEQSLDELLASFINFHLLYISVNYNNDTYFSGRDIDIDQYNISPQITYMHSKGFYASVSGIYYSEFIPSWDVTTATIGYGKSFGKDKTWRYYTSLTGYLYSENNIDGLYNGNISTGFGIQNKNRTLGSVLSGSYYLGSDATYQIASRTYANLKLLKTKKHHLKIRPQLSIFAGTQIVDVLSGTALQDSIISQNNIFGLINTQINFPIQYSINSFDFELGYNLNFPTEIGDETDLKNSSFFNIGISYLLDL</sequence>
<dbReference type="OrthoDB" id="1115642at2"/>
<accession>A0A4Y8AS04</accession>
<keyword evidence="3" id="KW-1185">Reference proteome</keyword>
<dbReference type="AlphaFoldDB" id="A0A4Y8AS04"/>
<evidence type="ECO:0000256" key="1">
    <source>
        <dbReference type="SAM" id="SignalP"/>
    </source>
</evidence>
<name>A0A4Y8AS04_9FLAO</name>